<feature type="compositionally biased region" description="Acidic residues" evidence="1">
    <location>
        <begin position="214"/>
        <end position="224"/>
    </location>
</feature>
<dbReference type="AlphaFoldDB" id="A0A067Q031"/>
<name>A0A067Q031_9AGAM</name>
<proteinExistence type="predicted"/>
<feature type="compositionally biased region" description="Polar residues" evidence="1">
    <location>
        <begin position="127"/>
        <end position="140"/>
    </location>
</feature>
<protein>
    <submittedName>
        <fullName evidence="2">Uncharacterized protein</fullName>
    </submittedName>
</protein>
<feature type="region of interest" description="Disordered" evidence="1">
    <location>
        <begin position="125"/>
        <end position="150"/>
    </location>
</feature>
<dbReference type="InParanoid" id="A0A067Q031"/>
<dbReference type="Proteomes" id="UP000027265">
    <property type="component" value="Unassembled WGS sequence"/>
</dbReference>
<sequence>MSLFPVAVDPQARAVELAKHLASLVYFLEAAQELLKCGELTQAEFSHQAKKIVTLIEIARATLTRAGIKLYTFTSCPDALTAYKVAYFELLKMLQAQRIHIHDPVLRRRADRLLFPLSSRFVIGKDSQPSRNHSANSPRSQPFPLPRRPVSSPQYTDFHFCAADDLRGLSSMMPPPDAFPRRPPRSEKHITLSIPEQVRELSRSPLRRPMSQGEVDDAAGDDSDIPYRPPPRRKFGIFCTAKSPSQFSGGGQPHVSRRK</sequence>
<evidence type="ECO:0000313" key="3">
    <source>
        <dbReference type="Proteomes" id="UP000027265"/>
    </source>
</evidence>
<evidence type="ECO:0000256" key="1">
    <source>
        <dbReference type="SAM" id="MobiDB-lite"/>
    </source>
</evidence>
<dbReference type="EMBL" id="KL197723">
    <property type="protein sequence ID" value="KDQ55941.1"/>
    <property type="molecule type" value="Genomic_DNA"/>
</dbReference>
<feature type="region of interest" description="Disordered" evidence="1">
    <location>
        <begin position="177"/>
        <end position="259"/>
    </location>
</feature>
<organism evidence="2 3">
    <name type="scientific">Jaapia argillacea MUCL 33604</name>
    <dbReference type="NCBI Taxonomy" id="933084"/>
    <lineage>
        <taxon>Eukaryota</taxon>
        <taxon>Fungi</taxon>
        <taxon>Dikarya</taxon>
        <taxon>Basidiomycota</taxon>
        <taxon>Agaricomycotina</taxon>
        <taxon>Agaricomycetes</taxon>
        <taxon>Agaricomycetidae</taxon>
        <taxon>Jaapiales</taxon>
        <taxon>Jaapiaceae</taxon>
        <taxon>Jaapia</taxon>
    </lineage>
</organism>
<keyword evidence="3" id="KW-1185">Reference proteome</keyword>
<gene>
    <name evidence="2" type="ORF">JAAARDRAFT_195186</name>
</gene>
<dbReference type="OrthoDB" id="2793736at2759"/>
<reference evidence="3" key="1">
    <citation type="journal article" date="2014" name="Proc. Natl. Acad. Sci. U.S.A.">
        <title>Extensive sampling of basidiomycete genomes demonstrates inadequacy of the white-rot/brown-rot paradigm for wood decay fungi.</title>
        <authorList>
            <person name="Riley R."/>
            <person name="Salamov A.A."/>
            <person name="Brown D.W."/>
            <person name="Nagy L.G."/>
            <person name="Floudas D."/>
            <person name="Held B.W."/>
            <person name="Levasseur A."/>
            <person name="Lombard V."/>
            <person name="Morin E."/>
            <person name="Otillar R."/>
            <person name="Lindquist E.A."/>
            <person name="Sun H."/>
            <person name="LaButti K.M."/>
            <person name="Schmutz J."/>
            <person name="Jabbour D."/>
            <person name="Luo H."/>
            <person name="Baker S.E."/>
            <person name="Pisabarro A.G."/>
            <person name="Walton J.D."/>
            <person name="Blanchette R.A."/>
            <person name="Henrissat B."/>
            <person name="Martin F."/>
            <person name="Cullen D."/>
            <person name="Hibbett D.S."/>
            <person name="Grigoriev I.V."/>
        </authorList>
    </citation>
    <scope>NUCLEOTIDE SEQUENCE [LARGE SCALE GENOMIC DNA]</scope>
    <source>
        <strain evidence="3">MUCL 33604</strain>
    </source>
</reference>
<evidence type="ECO:0000313" key="2">
    <source>
        <dbReference type="EMBL" id="KDQ55941.1"/>
    </source>
</evidence>
<dbReference type="HOGENOM" id="CLU_093921_0_0_1"/>
<accession>A0A067Q031</accession>